<comment type="caution">
    <text evidence="1">The sequence shown here is derived from an EMBL/GenBank/DDBJ whole genome shotgun (WGS) entry which is preliminary data.</text>
</comment>
<dbReference type="OrthoDB" id="1666376at2759"/>
<name>A0A1E5UPX6_9POAL</name>
<keyword evidence="2" id="KW-1185">Reference proteome</keyword>
<organism evidence="1 2">
    <name type="scientific">Dichanthelium oligosanthes</name>
    <dbReference type="NCBI Taxonomy" id="888268"/>
    <lineage>
        <taxon>Eukaryota</taxon>
        <taxon>Viridiplantae</taxon>
        <taxon>Streptophyta</taxon>
        <taxon>Embryophyta</taxon>
        <taxon>Tracheophyta</taxon>
        <taxon>Spermatophyta</taxon>
        <taxon>Magnoliopsida</taxon>
        <taxon>Liliopsida</taxon>
        <taxon>Poales</taxon>
        <taxon>Poaceae</taxon>
        <taxon>PACMAD clade</taxon>
        <taxon>Panicoideae</taxon>
        <taxon>Panicodae</taxon>
        <taxon>Paniceae</taxon>
        <taxon>Dichantheliinae</taxon>
        <taxon>Dichanthelium</taxon>
    </lineage>
</organism>
<gene>
    <name evidence="1" type="ORF">BAE44_0024072</name>
</gene>
<reference evidence="1 2" key="1">
    <citation type="submission" date="2016-09" db="EMBL/GenBank/DDBJ databases">
        <title>The draft genome of Dichanthelium oligosanthes: A C3 panicoid grass species.</title>
        <authorList>
            <person name="Studer A.J."/>
            <person name="Schnable J.C."/>
            <person name="Brutnell T.P."/>
        </authorList>
    </citation>
    <scope>NUCLEOTIDE SEQUENCE [LARGE SCALE GENOMIC DNA]</scope>
    <source>
        <strain evidence="2">cv. Kellogg 1175</strain>
        <tissue evidence="1">Leaf</tissue>
    </source>
</reference>
<dbReference type="EMBL" id="LWDX02068615">
    <property type="protein sequence ID" value="OEL14916.1"/>
    <property type="molecule type" value="Genomic_DNA"/>
</dbReference>
<evidence type="ECO:0000313" key="1">
    <source>
        <dbReference type="EMBL" id="OEL14916.1"/>
    </source>
</evidence>
<dbReference type="Proteomes" id="UP000095767">
    <property type="component" value="Unassembled WGS sequence"/>
</dbReference>
<accession>A0A1E5UPX6</accession>
<evidence type="ECO:0000313" key="2">
    <source>
        <dbReference type="Proteomes" id="UP000095767"/>
    </source>
</evidence>
<proteinExistence type="predicted"/>
<protein>
    <submittedName>
        <fullName evidence="1">Uncharacterized protein</fullName>
    </submittedName>
</protein>
<dbReference type="AlphaFoldDB" id="A0A1E5UPX6"/>
<sequence length="69" mass="8424">MPAAERRSPFFFGERRPHFFKVLMGFFFKRLITIAFPDDGAFFFFYKQLQHFPMVNVFFFLLPSFELQK</sequence>